<dbReference type="PRINTS" id="PR00419">
    <property type="entry name" value="ADXRDTASE"/>
</dbReference>
<accession>A0ABZ0TVQ4</accession>
<dbReference type="SUPFAM" id="SSF51971">
    <property type="entry name" value="Nucleotide-binding domain"/>
    <property type="match status" value="1"/>
</dbReference>
<feature type="domain" description="Amine oxidase" evidence="1">
    <location>
        <begin position="11"/>
        <end position="436"/>
    </location>
</feature>
<dbReference type="InterPro" id="IPR002937">
    <property type="entry name" value="Amino_oxidase"/>
</dbReference>
<name>A0ABZ0TVQ4_9SPHI</name>
<reference evidence="2 3" key="1">
    <citation type="submission" date="2023-11" db="EMBL/GenBank/DDBJ databases">
        <title>Analysis of the Genomes of Mucilaginibacter gossypii cycad 4 and M. sabulilitoris SNA2: microbes with the potential for plant growth promotion.</title>
        <authorList>
            <person name="Hirsch A.M."/>
            <person name="Humm E."/>
            <person name="Rubbi M."/>
            <person name="Del Vecchio G."/>
            <person name="Ha S.M."/>
            <person name="Pellegrini M."/>
            <person name="Gunsalus R.P."/>
        </authorList>
    </citation>
    <scope>NUCLEOTIDE SEQUENCE [LARGE SCALE GENOMIC DNA]</scope>
    <source>
        <strain evidence="2 3">SNA2</strain>
    </source>
</reference>
<dbReference type="PANTHER" id="PTHR21197">
    <property type="entry name" value="UDP-GALACTOPYRANOSE MUTASE"/>
    <property type="match status" value="1"/>
</dbReference>
<dbReference type="EMBL" id="CP139558">
    <property type="protein sequence ID" value="WPU95525.1"/>
    <property type="molecule type" value="Genomic_DNA"/>
</dbReference>
<dbReference type="PANTHER" id="PTHR21197:SF0">
    <property type="entry name" value="UDP-GALACTOPYRANOSE MUTASE"/>
    <property type="match status" value="1"/>
</dbReference>
<sequence length="452" mass="50972">MKVAIIGAGPTGLTVAHQLIRNNMEVDIYDSAKDVGGFAKSIELWDQTVEIGPHFLSIGKFPSVKALILESINGNYKVYKRKTFILTKNKTFIYPPSAGDIIKKLHVFQLCAAAWGILKQNLFPVKNNGTAETFVKNHLGGYLYKYFFENFSIKLWGMGGSQVSDVFAKSLLGFKGISPIKTLFSKTLKTTATEDLYIYPNGGLSTLWDAMKMQIEERGGRFLLASRITSLSCSETDPNVISQINLSDGTVAAYDYFISTIPIVPFLKYLSIGFINNHQSLPIQFRSDVLLYMKVKYDSVKDGQCFYIYEDDIKITRITNFNKFDGRKEVPFAIILLEFWCGKEDNVWKAEKDELLDIARVQLAKTGIFTGLEILDVLFKKIESAFLVPDMGCLNNRNYLFDQLSPYKNLTVAGRTTSVNFNYGMENAIDDGIILAKEFMARKQHTSEVEEI</sequence>
<gene>
    <name evidence="2" type="ORF">SNE25_08310</name>
</gene>
<evidence type="ECO:0000259" key="1">
    <source>
        <dbReference type="Pfam" id="PF01593"/>
    </source>
</evidence>
<keyword evidence="3" id="KW-1185">Reference proteome</keyword>
<dbReference type="Gene3D" id="3.50.50.60">
    <property type="entry name" value="FAD/NAD(P)-binding domain"/>
    <property type="match status" value="1"/>
</dbReference>
<organism evidence="2 3">
    <name type="scientific">Mucilaginibacter sabulilitoris</name>
    <dbReference type="NCBI Taxonomy" id="1173583"/>
    <lineage>
        <taxon>Bacteria</taxon>
        <taxon>Pseudomonadati</taxon>
        <taxon>Bacteroidota</taxon>
        <taxon>Sphingobacteriia</taxon>
        <taxon>Sphingobacteriales</taxon>
        <taxon>Sphingobacteriaceae</taxon>
        <taxon>Mucilaginibacter</taxon>
    </lineage>
</organism>
<dbReference type="Pfam" id="PF01593">
    <property type="entry name" value="Amino_oxidase"/>
    <property type="match status" value="1"/>
</dbReference>
<dbReference type="RefSeq" id="WP_321564633.1">
    <property type="nucleotide sequence ID" value="NZ_CP139558.1"/>
</dbReference>
<evidence type="ECO:0000313" key="2">
    <source>
        <dbReference type="EMBL" id="WPU95525.1"/>
    </source>
</evidence>
<protein>
    <submittedName>
        <fullName evidence="2">FAD-dependent oxidoreductase</fullName>
    </submittedName>
</protein>
<dbReference type="Proteomes" id="UP001324380">
    <property type="component" value="Chromosome"/>
</dbReference>
<proteinExistence type="predicted"/>
<evidence type="ECO:0000313" key="3">
    <source>
        <dbReference type="Proteomes" id="UP001324380"/>
    </source>
</evidence>
<dbReference type="InterPro" id="IPR036188">
    <property type="entry name" value="FAD/NAD-bd_sf"/>
</dbReference>